<gene>
    <name evidence="4" type="ORF">AABB24_000522</name>
</gene>
<feature type="compositionally biased region" description="Low complexity" evidence="2">
    <location>
        <begin position="244"/>
        <end position="255"/>
    </location>
</feature>
<dbReference type="AlphaFoldDB" id="A0ABD2VFN3"/>
<protein>
    <recommendedName>
        <fullName evidence="3">CCHC-type domain-containing protein</fullName>
    </recommendedName>
</protein>
<dbReference type="InterPro" id="IPR036875">
    <property type="entry name" value="Znf_CCHC_sf"/>
</dbReference>
<dbReference type="Pfam" id="PF22936">
    <property type="entry name" value="Pol_BBD"/>
    <property type="match status" value="1"/>
</dbReference>
<dbReference type="InterPro" id="IPR054722">
    <property type="entry name" value="PolX-like_BBD"/>
</dbReference>
<dbReference type="GO" id="GO:0008270">
    <property type="term" value="F:zinc ion binding"/>
    <property type="evidence" value="ECO:0007669"/>
    <property type="project" value="UniProtKB-KW"/>
</dbReference>
<dbReference type="Proteomes" id="UP001627284">
    <property type="component" value="Unassembled WGS sequence"/>
</dbReference>
<dbReference type="Pfam" id="PF14223">
    <property type="entry name" value="Retrotran_gag_2"/>
    <property type="match status" value="1"/>
</dbReference>
<evidence type="ECO:0000256" key="2">
    <source>
        <dbReference type="SAM" id="MobiDB-lite"/>
    </source>
</evidence>
<feature type="compositionally biased region" description="Basic residues" evidence="2">
    <location>
        <begin position="225"/>
        <end position="240"/>
    </location>
</feature>
<evidence type="ECO:0000313" key="5">
    <source>
        <dbReference type="Proteomes" id="UP001627284"/>
    </source>
</evidence>
<sequence>MATIEKTADVKMGDLNKPFRFNGNHFKRWKGKVLFYLSLLNVSYVLTEKNPNKVDITSMNDDETISHLEKVEKYDGDSYKYRYYILNCLSDNFYDYYDRTYSSAKKIWKALQSKYDTEEAGAKKYAASRFFRFQMVDNKSVVDQAQDFIMIVGELRSEEVKIGDNLIVCGIVDKLPPSWKEFQKTMRHKQKETSLETLIMKIRMEEEARGQDALLQTEENNITTKPKKKKFKKNNGRPPKKNNGENNQAQNQQVQDKGPCFVCGKSGHIARFCRFRKRGPNPQVNVTEEPFVAVITNINMVENVDGWWADSGANRHVCYDKDWFKKYTHFEEPKTIMLGDAHTTQVLGKGDVELCFTSGRVLTLKDVLYTPSMRKNLMSSFLLNKAGFKQVIESNQYVIVKKGIFVGKGYACDGMFKLNVEMNKTSTSV</sequence>
<dbReference type="PANTHER" id="PTHR47592">
    <property type="entry name" value="PBF68 PROTEIN"/>
    <property type="match status" value="1"/>
</dbReference>
<name>A0ABD2VFN3_9SOLN</name>
<feature type="non-terminal residue" evidence="4">
    <location>
        <position position="429"/>
    </location>
</feature>
<dbReference type="PANTHER" id="PTHR47592:SF27">
    <property type="entry name" value="OS08G0421700 PROTEIN"/>
    <property type="match status" value="1"/>
</dbReference>
<reference evidence="4 5" key="1">
    <citation type="submission" date="2024-05" db="EMBL/GenBank/DDBJ databases">
        <title>De novo assembly of an allotetraploid wild potato.</title>
        <authorList>
            <person name="Hosaka A.J."/>
        </authorList>
    </citation>
    <scope>NUCLEOTIDE SEQUENCE [LARGE SCALE GENOMIC DNA]</scope>
    <source>
        <tissue evidence="4">Young leaves</tissue>
    </source>
</reference>
<keyword evidence="1" id="KW-0479">Metal-binding</keyword>
<organism evidence="4 5">
    <name type="scientific">Solanum stoloniferum</name>
    <dbReference type="NCBI Taxonomy" id="62892"/>
    <lineage>
        <taxon>Eukaryota</taxon>
        <taxon>Viridiplantae</taxon>
        <taxon>Streptophyta</taxon>
        <taxon>Embryophyta</taxon>
        <taxon>Tracheophyta</taxon>
        <taxon>Spermatophyta</taxon>
        <taxon>Magnoliopsida</taxon>
        <taxon>eudicotyledons</taxon>
        <taxon>Gunneridae</taxon>
        <taxon>Pentapetalae</taxon>
        <taxon>asterids</taxon>
        <taxon>lamiids</taxon>
        <taxon>Solanales</taxon>
        <taxon>Solanaceae</taxon>
        <taxon>Solanoideae</taxon>
        <taxon>Solaneae</taxon>
        <taxon>Solanum</taxon>
    </lineage>
</organism>
<feature type="region of interest" description="Disordered" evidence="2">
    <location>
        <begin position="210"/>
        <end position="255"/>
    </location>
</feature>
<dbReference type="EMBL" id="JBJKTR010000001">
    <property type="protein sequence ID" value="KAL3379909.1"/>
    <property type="molecule type" value="Genomic_DNA"/>
</dbReference>
<dbReference type="SMART" id="SM00343">
    <property type="entry name" value="ZnF_C2HC"/>
    <property type="match status" value="1"/>
</dbReference>
<evidence type="ECO:0000256" key="1">
    <source>
        <dbReference type="PROSITE-ProRule" id="PRU00047"/>
    </source>
</evidence>
<evidence type="ECO:0000313" key="4">
    <source>
        <dbReference type="EMBL" id="KAL3379909.1"/>
    </source>
</evidence>
<keyword evidence="1" id="KW-0863">Zinc-finger</keyword>
<proteinExistence type="predicted"/>
<dbReference type="Gene3D" id="4.10.60.10">
    <property type="entry name" value="Zinc finger, CCHC-type"/>
    <property type="match status" value="1"/>
</dbReference>
<keyword evidence="5" id="KW-1185">Reference proteome</keyword>
<accession>A0ABD2VFN3</accession>
<evidence type="ECO:0000259" key="3">
    <source>
        <dbReference type="PROSITE" id="PS50158"/>
    </source>
</evidence>
<dbReference type="SUPFAM" id="SSF57756">
    <property type="entry name" value="Retrovirus zinc finger-like domains"/>
    <property type="match status" value="1"/>
</dbReference>
<keyword evidence="1" id="KW-0862">Zinc</keyword>
<dbReference type="PROSITE" id="PS50158">
    <property type="entry name" value="ZF_CCHC"/>
    <property type="match status" value="1"/>
</dbReference>
<feature type="domain" description="CCHC-type" evidence="3">
    <location>
        <begin position="260"/>
        <end position="274"/>
    </location>
</feature>
<comment type="caution">
    <text evidence="4">The sequence shown here is derived from an EMBL/GenBank/DDBJ whole genome shotgun (WGS) entry which is preliminary data.</text>
</comment>
<dbReference type="InterPro" id="IPR001878">
    <property type="entry name" value="Znf_CCHC"/>
</dbReference>